<evidence type="ECO:0000256" key="4">
    <source>
        <dbReference type="ARBA" id="ARBA00012448"/>
    </source>
</evidence>
<keyword evidence="6" id="KW-0645">Protease</keyword>
<dbReference type="InterPro" id="IPR012907">
    <property type="entry name" value="Peptidase_S11_C"/>
</dbReference>
<evidence type="ECO:0000256" key="12">
    <source>
        <dbReference type="ARBA" id="ARBA00034000"/>
    </source>
</evidence>
<accession>A0ABS2N986</accession>
<keyword evidence="8 16" id="KW-0378">Hydrolase</keyword>
<comment type="pathway">
    <text evidence="2">Cell wall biogenesis; peptidoglycan biosynthesis.</text>
</comment>
<keyword evidence="10" id="KW-0573">Peptidoglycan synthesis</keyword>
<evidence type="ECO:0000256" key="3">
    <source>
        <dbReference type="ARBA" id="ARBA00007164"/>
    </source>
</evidence>
<feature type="domain" description="Peptidase S11 D-Ala-D-Ala carboxypeptidase A C-terminal" evidence="15">
    <location>
        <begin position="278"/>
        <end position="369"/>
    </location>
</feature>
<feature type="signal peptide" evidence="14">
    <location>
        <begin position="1"/>
        <end position="24"/>
    </location>
</feature>
<comment type="function">
    <text evidence="1">Removes C-terminal D-alanyl residues from sugar-peptide cell wall precursors.</text>
</comment>
<gene>
    <name evidence="16" type="ORF">JOC86_000955</name>
</gene>
<keyword evidence="9" id="KW-0133">Cell shape</keyword>
<dbReference type="Pfam" id="PF00768">
    <property type="entry name" value="Peptidase_S11"/>
    <property type="match status" value="1"/>
</dbReference>
<evidence type="ECO:0000256" key="1">
    <source>
        <dbReference type="ARBA" id="ARBA00003217"/>
    </source>
</evidence>
<evidence type="ECO:0000256" key="10">
    <source>
        <dbReference type="ARBA" id="ARBA00022984"/>
    </source>
</evidence>
<evidence type="ECO:0000259" key="15">
    <source>
        <dbReference type="SMART" id="SM00936"/>
    </source>
</evidence>
<protein>
    <recommendedName>
        <fullName evidence="4">serine-type D-Ala-D-Ala carboxypeptidase</fullName>
        <ecNumber evidence="4">3.4.16.4</ecNumber>
    </recommendedName>
</protein>
<evidence type="ECO:0000256" key="11">
    <source>
        <dbReference type="ARBA" id="ARBA00023316"/>
    </source>
</evidence>
<dbReference type="Pfam" id="PF07943">
    <property type="entry name" value="PBP5_C"/>
    <property type="match status" value="1"/>
</dbReference>
<comment type="similarity">
    <text evidence="3 13">Belongs to the peptidase S11 family.</text>
</comment>
<feature type="chain" id="PRO_5045283960" description="serine-type D-Ala-D-Ala carboxypeptidase" evidence="14">
    <location>
        <begin position="25"/>
        <end position="389"/>
    </location>
</feature>
<keyword evidence="7 14" id="KW-0732">Signal</keyword>
<dbReference type="InterPro" id="IPR037167">
    <property type="entry name" value="Peptidase_S11_C_sf"/>
</dbReference>
<evidence type="ECO:0000256" key="9">
    <source>
        <dbReference type="ARBA" id="ARBA00022960"/>
    </source>
</evidence>
<name>A0ABS2N986_9BACI</name>
<organism evidence="16 17">
    <name type="scientific">Rossellomorea pakistanensis</name>
    <dbReference type="NCBI Taxonomy" id="992288"/>
    <lineage>
        <taxon>Bacteria</taxon>
        <taxon>Bacillati</taxon>
        <taxon>Bacillota</taxon>
        <taxon>Bacilli</taxon>
        <taxon>Bacillales</taxon>
        <taxon>Bacillaceae</taxon>
        <taxon>Rossellomorea</taxon>
    </lineage>
</organism>
<dbReference type="RefSeq" id="WP_205168578.1">
    <property type="nucleotide sequence ID" value="NZ_JAFBDZ010000001.1"/>
</dbReference>
<evidence type="ECO:0000256" key="2">
    <source>
        <dbReference type="ARBA" id="ARBA00004752"/>
    </source>
</evidence>
<keyword evidence="11" id="KW-0961">Cell wall biogenesis/degradation</keyword>
<dbReference type="SUPFAM" id="SSF56601">
    <property type="entry name" value="beta-lactamase/transpeptidase-like"/>
    <property type="match status" value="1"/>
</dbReference>
<dbReference type="PRINTS" id="PR00725">
    <property type="entry name" value="DADACBPTASE1"/>
</dbReference>
<keyword evidence="5 16" id="KW-0121">Carboxypeptidase</keyword>
<dbReference type="InterPro" id="IPR012338">
    <property type="entry name" value="Beta-lactam/transpept-like"/>
</dbReference>
<dbReference type="Gene3D" id="3.40.710.10">
    <property type="entry name" value="DD-peptidase/beta-lactamase superfamily"/>
    <property type="match status" value="1"/>
</dbReference>
<dbReference type="PANTHER" id="PTHR21581:SF6">
    <property type="entry name" value="TRAFFICKING PROTEIN PARTICLE COMPLEX SUBUNIT 12"/>
    <property type="match status" value="1"/>
</dbReference>
<dbReference type="EC" id="3.4.16.4" evidence="4"/>
<sequence>MKRVLSILLFMALISSLLTPLASAEGNKSELANGAKSAILIERDTGAVLYDKNSHEKLAPASMTKIMTMILIMEALDKGQINWDDKVRTSEYAASMGGSQIFLETGEEMTVKEMLKGISIGSANDASVAMAEHISGSEQAFVDKMNQKVKELGLKDTKFQNPTGLPAKDHYSSAYDMGMMAKELLKYEKITKYTGMYESYLREDSDKKFWLVNTNKLVRFYPGVDGLKTGFTSEAKYCLTATAKKNDMRVVAVVFGLKSSKDRNAEVSKMLDYAFSQYQTKPLYDKGQTLGKTQVSKGKMEKVEAITDEPISLLTKKGEKLDDIEKKITLDDDLRAPIKKGDEIGEVVIEKSGKVLSETPLVAKKSVPEAGWWELYKRSFGMFTKVDSP</sequence>
<comment type="caution">
    <text evidence="16">The sequence shown here is derived from an EMBL/GenBank/DDBJ whole genome shotgun (WGS) entry which is preliminary data.</text>
</comment>
<evidence type="ECO:0000256" key="8">
    <source>
        <dbReference type="ARBA" id="ARBA00022801"/>
    </source>
</evidence>
<dbReference type="Gene3D" id="2.60.410.10">
    <property type="entry name" value="D-Ala-D-Ala carboxypeptidase, C-terminal domain"/>
    <property type="match status" value="1"/>
</dbReference>
<dbReference type="EMBL" id="JAFBDZ010000001">
    <property type="protein sequence ID" value="MBM7584418.1"/>
    <property type="molecule type" value="Genomic_DNA"/>
</dbReference>
<dbReference type="InterPro" id="IPR001967">
    <property type="entry name" value="Peptidase_S11_N"/>
</dbReference>
<evidence type="ECO:0000256" key="6">
    <source>
        <dbReference type="ARBA" id="ARBA00022670"/>
    </source>
</evidence>
<dbReference type="InterPro" id="IPR015956">
    <property type="entry name" value="Peniciliin-bd_prot_C_sf"/>
</dbReference>
<dbReference type="InterPro" id="IPR018044">
    <property type="entry name" value="Peptidase_S11"/>
</dbReference>
<dbReference type="Proteomes" id="UP001646157">
    <property type="component" value="Unassembled WGS sequence"/>
</dbReference>
<evidence type="ECO:0000313" key="16">
    <source>
        <dbReference type="EMBL" id="MBM7584418.1"/>
    </source>
</evidence>
<dbReference type="PANTHER" id="PTHR21581">
    <property type="entry name" value="D-ALANYL-D-ALANINE CARBOXYPEPTIDASE"/>
    <property type="match status" value="1"/>
</dbReference>
<dbReference type="SMART" id="SM00936">
    <property type="entry name" value="PBP5_C"/>
    <property type="match status" value="1"/>
</dbReference>
<evidence type="ECO:0000256" key="13">
    <source>
        <dbReference type="RuleBase" id="RU004016"/>
    </source>
</evidence>
<reference evidence="16 17" key="1">
    <citation type="submission" date="2021-01" db="EMBL/GenBank/DDBJ databases">
        <title>Genomic Encyclopedia of Type Strains, Phase IV (KMG-IV): sequencing the most valuable type-strain genomes for metagenomic binning, comparative biology and taxonomic classification.</title>
        <authorList>
            <person name="Goeker M."/>
        </authorList>
    </citation>
    <scope>NUCLEOTIDE SEQUENCE [LARGE SCALE GENOMIC DNA]</scope>
    <source>
        <strain evidence="16 17">DSM 24834</strain>
    </source>
</reference>
<dbReference type="GO" id="GO:0009002">
    <property type="term" value="F:serine-type D-Ala-D-Ala carboxypeptidase activity"/>
    <property type="evidence" value="ECO:0007669"/>
    <property type="project" value="UniProtKB-EC"/>
</dbReference>
<keyword evidence="17" id="KW-1185">Reference proteome</keyword>
<dbReference type="SUPFAM" id="SSF69189">
    <property type="entry name" value="Penicillin-binding protein associated domain"/>
    <property type="match status" value="1"/>
</dbReference>
<comment type="catalytic activity">
    <reaction evidence="12">
        <text>Preferential cleavage: (Ac)2-L-Lys-D-Ala-|-D-Ala. Also transpeptidation of peptidyl-alanyl moieties that are N-acyl substituents of D-alanine.</text>
        <dbReference type="EC" id="3.4.16.4"/>
    </reaction>
</comment>
<evidence type="ECO:0000256" key="5">
    <source>
        <dbReference type="ARBA" id="ARBA00022645"/>
    </source>
</evidence>
<proteinExistence type="inferred from homology"/>
<evidence type="ECO:0000256" key="7">
    <source>
        <dbReference type="ARBA" id="ARBA00022729"/>
    </source>
</evidence>
<evidence type="ECO:0000313" key="17">
    <source>
        <dbReference type="Proteomes" id="UP001646157"/>
    </source>
</evidence>
<evidence type="ECO:0000256" key="14">
    <source>
        <dbReference type="SAM" id="SignalP"/>
    </source>
</evidence>